<reference evidence="3 4" key="1">
    <citation type="journal article" date="2009" name="Nature">
        <title>Evolution of pathogenicity and sexual reproduction in eight Candida genomes.</title>
        <authorList>
            <person name="Butler G."/>
            <person name="Rasmussen M.D."/>
            <person name="Lin M.F."/>
            <person name="Santos M.A."/>
            <person name="Sakthikumar S."/>
            <person name="Munro C.A."/>
            <person name="Rheinbay E."/>
            <person name="Grabherr M."/>
            <person name="Forche A."/>
            <person name="Reedy J.L."/>
            <person name="Agrafioti I."/>
            <person name="Arnaud M.B."/>
            <person name="Bates S."/>
            <person name="Brown A.J."/>
            <person name="Brunke S."/>
            <person name="Costanzo M.C."/>
            <person name="Fitzpatrick D.A."/>
            <person name="de Groot P.W."/>
            <person name="Harris D."/>
            <person name="Hoyer L.L."/>
            <person name="Hube B."/>
            <person name="Klis F.M."/>
            <person name="Kodira C."/>
            <person name="Lennard N."/>
            <person name="Logue M.E."/>
            <person name="Martin R."/>
            <person name="Neiman A.M."/>
            <person name="Nikolaou E."/>
            <person name="Quail M.A."/>
            <person name="Quinn J."/>
            <person name="Santos M.C."/>
            <person name="Schmitzberger F.F."/>
            <person name="Sherlock G."/>
            <person name="Shah P."/>
            <person name="Silverstein K.A."/>
            <person name="Skrzypek M.S."/>
            <person name="Soll D."/>
            <person name="Staggs R."/>
            <person name="Stansfield I."/>
            <person name="Stumpf M.P."/>
            <person name="Sudbery P.E."/>
            <person name="Srikantha T."/>
            <person name="Zeng Q."/>
            <person name="Berman J."/>
            <person name="Berriman M."/>
            <person name="Heitman J."/>
            <person name="Gow N.A."/>
            <person name="Lorenz M.C."/>
            <person name="Birren B.W."/>
            <person name="Kellis M."/>
            <person name="Cuomo C.A."/>
        </authorList>
    </citation>
    <scope>NUCLEOTIDE SEQUENCE [LARGE SCALE GENOMIC DNA]</scope>
    <source>
        <strain evidence="4">ATCC 11503 / BCRC 21390 / CBS 2605 / JCM 1781 / NBRC 1676 / NRRL YB-4239</strain>
    </source>
</reference>
<dbReference type="Proteomes" id="UP000001996">
    <property type="component" value="Unassembled WGS sequence"/>
</dbReference>
<dbReference type="GO" id="GO:0045116">
    <property type="term" value="P:protein neddylation"/>
    <property type="evidence" value="ECO:0007669"/>
    <property type="project" value="TreeGrafter"/>
</dbReference>
<dbReference type="GO" id="GO:0031624">
    <property type="term" value="F:ubiquitin conjugating enzyme binding"/>
    <property type="evidence" value="ECO:0007669"/>
    <property type="project" value="TreeGrafter"/>
</dbReference>
<dbReference type="eggNOG" id="KOG3077">
    <property type="taxonomic scope" value="Eukaryota"/>
</dbReference>
<comment type="function">
    <text evidence="1">Neddylation of cullins play an essential role in the regulation of SCF-type complexes activity.</text>
</comment>
<dbReference type="InterPro" id="IPR014764">
    <property type="entry name" value="DCN-prot"/>
</dbReference>
<dbReference type="GO" id="GO:0000151">
    <property type="term" value="C:ubiquitin ligase complex"/>
    <property type="evidence" value="ECO:0007669"/>
    <property type="project" value="TreeGrafter"/>
</dbReference>
<protein>
    <recommendedName>
        <fullName evidence="1">Defective in cullin neddylation protein</fullName>
    </recommendedName>
</protein>
<dbReference type="OrthoDB" id="27198at2759"/>
<name>A5E066_LODEL</name>
<dbReference type="KEGG" id="lel:PVL30_003830"/>
<gene>
    <name evidence="3" type="ORF">LELG_03003</name>
</gene>
<feature type="domain" description="DCUN1" evidence="2">
    <location>
        <begin position="1"/>
        <end position="168"/>
    </location>
</feature>
<evidence type="ECO:0000313" key="4">
    <source>
        <dbReference type="Proteomes" id="UP000001996"/>
    </source>
</evidence>
<dbReference type="InterPro" id="IPR005176">
    <property type="entry name" value="PONY_dom"/>
</dbReference>
<dbReference type="AlphaFoldDB" id="A5E066"/>
<dbReference type="Pfam" id="PF03556">
    <property type="entry name" value="Cullin_binding"/>
    <property type="match status" value="1"/>
</dbReference>
<organism evidence="3 4">
    <name type="scientific">Lodderomyces elongisporus (strain ATCC 11503 / CBS 2605 / JCM 1781 / NBRC 1676 / NRRL YB-4239)</name>
    <name type="common">Yeast</name>
    <name type="synonym">Saccharomyces elongisporus</name>
    <dbReference type="NCBI Taxonomy" id="379508"/>
    <lineage>
        <taxon>Eukaryota</taxon>
        <taxon>Fungi</taxon>
        <taxon>Dikarya</taxon>
        <taxon>Ascomycota</taxon>
        <taxon>Saccharomycotina</taxon>
        <taxon>Pichiomycetes</taxon>
        <taxon>Debaryomycetaceae</taxon>
        <taxon>Candida/Lodderomyces clade</taxon>
        <taxon>Lodderomyces</taxon>
    </lineage>
</organism>
<evidence type="ECO:0000256" key="1">
    <source>
        <dbReference type="RuleBase" id="RU410713"/>
    </source>
</evidence>
<dbReference type="PANTHER" id="PTHR12281:SF31">
    <property type="entry name" value="DCN1-LIKE PROTEIN 3"/>
    <property type="match status" value="1"/>
</dbReference>
<dbReference type="GO" id="GO:0032182">
    <property type="term" value="F:ubiquitin-like protein binding"/>
    <property type="evidence" value="ECO:0007669"/>
    <property type="project" value="TreeGrafter"/>
</dbReference>
<sequence length="177" mass="20641">MSKFITKFHNDLIKGRGEYHDIVTGQELNFKKLYEFAFTFLLETENQKVLDVDLAISYWQLLLPLVINQHFETTQDESENGANKATDVLRSEVNDRVNNWYDFLTTSSSSTTTTTTTTTSRKVISFDTWSMFLPFFQEVILTDPHSLKGYDEMAAWPSKVDEYVEYLYDNNLLKESQ</sequence>
<dbReference type="HOGENOM" id="CLU_1677643_0_0_1"/>
<dbReference type="GeneID" id="5233563"/>
<dbReference type="PANTHER" id="PTHR12281">
    <property type="entry name" value="RP42 RELATED"/>
    <property type="match status" value="1"/>
</dbReference>
<keyword evidence="4" id="KW-1185">Reference proteome</keyword>
<dbReference type="PROSITE" id="PS51229">
    <property type="entry name" value="DCUN1"/>
    <property type="match status" value="1"/>
</dbReference>
<dbReference type="InParanoid" id="A5E066"/>
<accession>A5E066</accession>
<dbReference type="VEuPathDB" id="FungiDB:LELG_03003"/>
<evidence type="ECO:0000259" key="2">
    <source>
        <dbReference type="PROSITE" id="PS51229"/>
    </source>
</evidence>
<dbReference type="Gene3D" id="1.10.238.200">
    <property type="entry name" value="Cullin, PONY binding domain"/>
    <property type="match status" value="1"/>
</dbReference>
<dbReference type="EMBL" id="CH981526">
    <property type="protein sequence ID" value="EDK44824.1"/>
    <property type="molecule type" value="Genomic_DNA"/>
</dbReference>
<evidence type="ECO:0000313" key="3">
    <source>
        <dbReference type="EMBL" id="EDK44824.1"/>
    </source>
</evidence>
<proteinExistence type="predicted"/>
<dbReference type="InterPro" id="IPR042460">
    <property type="entry name" value="DCN1-like_PONY"/>
</dbReference>
<dbReference type="GO" id="GO:0097602">
    <property type="term" value="F:cullin family protein binding"/>
    <property type="evidence" value="ECO:0007669"/>
    <property type="project" value="TreeGrafter"/>
</dbReference>
<dbReference type="STRING" id="379508.A5E066"/>